<evidence type="ECO:0000256" key="2">
    <source>
        <dbReference type="ARBA" id="ARBA00022692"/>
    </source>
</evidence>
<keyword evidence="8" id="KW-1185">Reference proteome</keyword>
<keyword evidence="3 6" id="KW-1133">Transmembrane helix</keyword>
<feature type="transmembrane region" description="Helical" evidence="6">
    <location>
        <begin position="363"/>
        <end position="386"/>
    </location>
</feature>
<feature type="transmembrane region" description="Helical" evidence="6">
    <location>
        <begin position="46"/>
        <end position="67"/>
    </location>
</feature>
<feature type="transmembrane region" description="Helical" evidence="6">
    <location>
        <begin position="79"/>
        <end position="99"/>
    </location>
</feature>
<feature type="region of interest" description="Disordered" evidence="5">
    <location>
        <begin position="220"/>
        <end position="345"/>
    </location>
</feature>
<feature type="transmembrane region" description="Helical" evidence="6">
    <location>
        <begin position="179"/>
        <end position="201"/>
    </location>
</feature>
<evidence type="ECO:0000256" key="1">
    <source>
        <dbReference type="ARBA" id="ARBA00004141"/>
    </source>
</evidence>
<comment type="caution">
    <text evidence="7">The sequence shown here is derived from an EMBL/GenBank/DDBJ whole genome shotgun (WGS) entry which is preliminary data.</text>
</comment>
<accession>A0A7D9IB66</accession>
<feature type="transmembrane region" description="Helical" evidence="6">
    <location>
        <begin position="492"/>
        <end position="515"/>
    </location>
</feature>
<dbReference type="InterPro" id="IPR036259">
    <property type="entry name" value="MFS_trans_sf"/>
</dbReference>
<dbReference type="AlphaFoldDB" id="A0A7D9IB66"/>
<evidence type="ECO:0000256" key="6">
    <source>
        <dbReference type="SAM" id="Phobius"/>
    </source>
</evidence>
<proteinExistence type="predicted"/>
<feature type="transmembrane region" description="Helical" evidence="6">
    <location>
        <begin position="12"/>
        <end position="34"/>
    </location>
</feature>
<dbReference type="InterPro" id="IPR020846">
    <property type="entry name" value="MFS_dom"/>
</dbReference>
<keyword evidence="2 6" id="KW-0812">Transmembrane</keyword>
<evidence type="ECO:0000256" key="4">
    <source>
        <dbReference type="ARBA" id="ARBA00023136"/>
    </source>
</evidence>
<feature type="compositionally biased region" description="Basic and acidic residues" evidence="5">
    <location>
        <begin position="300"/>
        <end position="331"/>
    </location>
</feature>
<dbReference type="Pfam" id="PF07690">
    <property type="entry name" value="MFS_1"/>
    <property type="match status" value="1"/>
</dbReference>
<reference evidence="7" key="1">
    <citation type="submission" date="2020-04" db="EMBL/GenBank/DDBJ databases">
        <authorList>
            <person name="Alioto T."/>
            <person name="Alioto T."/>
            <person name="Gomez Garrido J."/>
        </authorList>
    </citation>
    <scope>NUCLEOTIDE SEQUENCE</scope>
    <source>
        <strain evidence="7">A484AB</strain>
    </source>
</reference>
<evidence type="ECO:0000256" key="3">
    <source>
        <dbReference type="ARBA" id="ARBA00022989"/>
    </source>
</evidence>
<feature type="transmembrane region" description="Helical" evidence="6">
    <location>
        <begin position="398"/>
        <end position="419"/>
    </location>
</feature>
<evidence type="ECO:0000313" key="8">
    <source>
        <dbReference type="Proteomes" id="UP001152795"/>
    </source>
</evidence>
<feature type="compositionally biased region" description="Basic and acidic residues" evidence="5">
    <location>
        <begin position="244"/>
        <end position="277"/>
    </location>
</feature>
<evidence type="ECO:0000313" key="7">
    <source>
        <dbReference type="EMBL" id="CAB4006102.1"/>
    </source>
</evidence>
<evidence type="ECO:0000256" key="5">
    <source>
        <dbReference type="SAM" id="MobiDB-lite"/>
    </source>
</evidence>
<dbReference type="Gene3D" id="1.20.1250.20">
    <property type="entry name" value="MFS general substrate transporter like domains"/>
    <property type="match status" value="2"/>
</dbReference>
<gene>
    <name evidence="7" type="ORF">PACLA_8A074452</name>
</gene>
<feature type="transmembrane region" description="Helical" evidence="6">
    <location>
        <begin position="521"/>
        <end position="541"/>
    </location>
</feature>
<feature type="transmembrane region" description="Helical" evidence="6">
    <location>
        <begin position="426"/>
        <end position="447"/>
    </location>
</feature>
<feature type="transmembrane region" description="Helical" evidence="6">
    <location>
        <begin position="137"/>
        <end position="159"/>
    </location>
</feature>
<dbReference type="SUPFAM" id="SSF103473">
    <property type="entry name" value="MFS general substrate transporter"/>
    <property type="match status" value="1"/>
</dbReference>
<dbReference type="Proteomes" id="UP001152795">
    <property type="component" value="Unassembled WGS sequence"/>
</dbReference>
<keyword evidence="4 6" id="KW-0472">Membrane</keyword>
<dbReference type="EMBL" id="CACRXK020005410">
    <property type="protein sequence ID" value="CAB4006102.1"/>
    <property type="molecule type" value="Genomic_DNA"/>
</dbReference>
<protein>
    <submittedName>
        <fullName evidence="7">Major facilitator superfamily domain-containing 8-like</fullName>
    </submittedName>
</protein>
<dbReference type="InterPro" id="IPR051068">
    <property type="entry name" value="MFS_Domain-Containing_Protein"/>
</dbReference>
<dbReference type="GO" id="GO:0022857">
    <property type="term" value="F:transmembrane transporter activity"/>
    <property type="evidence" value="ECO:0007669"/>
    <property type="project" value="InterPro"/>
</dbReference>
<sequence>MKTFSFEQKLRMTFFAFSLRMVLMGVEFAVIFPSVWLYLKIFNADYWYLGLVLSAYNMIGIISTLLVGHLADSTGQIRFMGFLWNIAEIAGNLIYALHFHVAFPLIGRMISGFGEGYISAMWGEIARITTEEQRTRYFAILKGANLLGTAIGPALNLFLKEFDFYIGHWHIDFRTSSGFFMGIVWIAVTIVMLGMVFDLSAELQKAGKLKQFQKTGRLDIDEKGGSIEDSGVKNPGGEDEEVKNEDGGIKGSEDGGVKEPERSEEGQAVGEETKDWEDTTDDGTSEKQGGNVEAKQSQGGDERTETEEQKGETEMTKDLTEHKDTKSETEVVVKSVEEDEPEEPRGTFKTAMLDMFTKFEVNVLVYLFFFMYVTHTCLQGITPLFAELMLKWDETKISIVYTAWGIEIMFVLIIIWIVAPYVADRVILIWAVFGGTLASVSLVVLTYSEPESMLCYYSFLTTIFLGGIGIAITVVVGRSLISKHTSPENQCLVHAILTSLNRMAGLTGPIFGSSLYTNKIVMGYLIGGMQFIGLVLLLIVYKKL</sequence>
<dbReference type="PANTHER" id="PTHR23510:SF16">
    <property type="entry name" value="MAJOR FACILITATOR SUPERFAMILY (MFS) PROFILE DOMAIN-CONTAINING PROTEIN"/>
    <property type="match status" value="1"/>
</dbReference>
<dbReference type="PANTHER" id="PTHR23510">
    <property type="entry name" value="INNER MEMBRANE TRANSPORT PROTEIN YAJR"/>
    <property type="match status" value="1"/>
</dbReference>
<feature type="transmembrane region" description="Helical" evidence="6">
    <location>
        <begin position="459"/>
        <end position="480"/>
    </location>
</feature>
<dbReference type="PROSITE" id="PS50850">
    <property type="entry name" value="MFS"/>
    <property type="match status" value="1"/>
</dbReference>
<name>A0A7D9IB66_PARCT</name>
<comment type="subcellular location">
    <subcellularLocation>
        <location evidence="1">Membrane</location>
        <topology evidence="1">Multi-pass membrane protein</topology>
    </subcellularLocation>
</comment>
<dbReference type="GO" id="GO:0016020">
    <property type="term" value="C:membrane"/>
    <property type="evidence" value="ECO:0007669"/>
    <property type="project" value="UniProtKB-SubCell"/>
</dbReference>
<organism evidence="7 8">
    <name type="scientific">Paramuricea clavata</name>
    <name type="common">Red gorgonian</name>
    <name type="synonym">Violescent sea-whip</name>
    <dbReference type="NCBI Taxonomy" id="317549"/>
    <lineage>
        <taxon>Eukaryota</taxon>
        <taxon>Metazoa</taxon>
        <taxon>Cnidaria</taxon>
        <taxon>Anthozoa</taxon>
        <taxon>Octocorallia</taxon>
        <taxon>Malacalcyonacea</taxon>
        <taxon>Plexauridae</taxon>
        <taxon>Paramuricea</taxon>
    </lineage>
</organism>
<dbReference type="OrthoDB" id="5983452at2759"/>
<dbReference type="InterPro" id="IPR011701">
    <property type="entry name" value="MFS"/>
</dbReference>